<dbReference type="KEGG" id="bfz:BAU07_17455"/>
<keyword evidence="5" id="KW-1185">Reference proteome</keyword>
<evidence type="ECO:0000256" key="1">
    <source>
        <dbReference type="ARBA" id="ARBA00004370"/>
    </source>
</evidence>
<protein>
    <recommendedName>
        <fullName evidence="6">Type IVB pilus formation outer membrane protein, R64 PilN family</fullName>
    </recommendedName>
</protein>
<keyword evidence="2" id="KW-0732">Signal</keyword>
<dbReference type="PANTHER" id="PTHR30332">
    <property type="entry name" value="PROBABLE GENERAL SECRETION PATHWAY PROTEIN D"/>
    <property type="match status" value="1"/>
</dbReference>
<proteinExistence type="predicted"/>
<evidence type="ECO:0000313" key="5">
    <source>
        <dbReference type="Proteomes" id="UP000091926"/>
    </source>
</evidence>
<dbReference type="AlphaFoldDB" id="A0A193GGD6"/>
<organism evidence="4 5">
    <name type="scientific">Bordetella flabilis</name>
    <dbReference type="NCBI Taxonomy" id="463014"/>
    <lineage>
        <taxon>Bacteria</taxon>
        <taxon>Pseudomonadati</taxon>
        <taxon>Pseudomonadota</taxon>
        <taxon>Betaproteobacteria</taxon>
        <taxon>Burkholderiales</taxon>
        <taxon>Alcaligenaceae</taxon>
        <taxon>Bordetella</taxon>
    </lineage>
</organism>
<accession>A0A193GGD6</accession>
<comment type="subcellular location">
    <subcellularLocation>
        <location evidence="1">Membrane</location>
    </subcellularLocation>
</comment>
<evidence type="ECO:0008006" key="6">
    <source>
        <dbReference type="Google" id="ProtNLM"/>
    </source>
</evidence>
<evidence type="ECO:0000256" key="3">
    <source>
        <dbReference type="ARBA" id="ARBA00023136"/>
    </source>
</evidence>
<dbReference type="GO" id="GO:0016020">
    <property type="term" value="C:membrane"/>
    <property type="evidence" value="ECO:0007669"/>
    <property type="project" value="UniProtKB-SubCell"/>
</dbReference>
<dbReference type="OrthoDB" id="8869029at2"/>
<dbReference type="EMBL" id="CP016172">
    <property type="protein sequence ID" value="ANN78663.1"/>
    <property type="molecule type" value="Genomic_DNA"/>
</dbReference>
<sequence>MRQGAALGMATLCAACVTPERAASVLDRYGQAQAGNEARRAGFLRSLTDTQARRAAQDVDKPWLAGRARPLAREVTLPAALRKNVDTTLMFAGGQADLAVLAERIARATGIGVKVRPDALLPAELFLPRLAAAPAAVTALPTQASLPDGSQPLPRVLDALAWRLGVYWRYADGAIEFYRTETRVFDVRALTLNARADARLGRAGKSGAEGFENTSNTTLSSGDQDAMASVRARIEAFLTRAGTVTVAPGAASSLVVTDTRDALDQVARFLHRENKALTRRVRLVFEEVTVVSRDTAQAGIDWNAVYQGARAAASLAMAADAGAAAGLASATAGSGPFGGSKAILSALSDMGTVVRHSSVPMLTLNRRPVTHAVRTTFSYIDQVQGMSAASPGSASGVLPGVLPSISVSQKQETVGSFLTLVPDAQEDGQILLSIAYDNTAAQPLKSVTFGKVGNQLEIQQVTIDGNGMVQQVELRAGQPMIISGFERREDEYDRRRLTPSAPLVLGGSDRASMRRVTTLVIVTAQVEEGF</sequence>
<evidence type="ECO:0000313" key="4">
    <source>
        <dbReference type="EMBL" id="ANN78663.1"/>
    </source>
</evidence>
<keyword evidence="3" id="KW-0472">Membrane</keyword>
<dbReference type="STRING" id="463014.BAU07_17455"/>
<reference evidence="4 5" key="1">
    <citation type="submission" date="2016-06" db="EMBL/GenBank/DDBJ databases">
        <title>Complete genome sequences of Bordetella bronchialis and Bordetella flabilis.</title>
        <authorList>
            <person name="LiPuma J.J."/>
            <person name="Spilker T."/>
        </authorList>
    </citation>
    <scope>NUCLEOTIDE SEQUENCE [LARGE SCALE GENOMIC DNA]</scope>
    <source>
        <strain evidence="4 5">AU10664</strain>
    </source>
</reference>
<dbReference type="Proteomes" id="UP000091926">
    <property type="component" value="Chromosome"/>
</dbReference>
<evidence type="ECO:0000256" key="2">
    <source>
        <dbReference type="ARBA" id="ARBA00022729"/>
    </source>
</evidence>
<gene>
    <name evidence="4" type="ORF">BAU07_17455</name>
</gene>
<name>A0A193GGD6_9BORD</name>
<dbReference type="PANTHER" id="PTHR30332:SF24">
    <property type="entry name" value="SECRETIN GSPD-RELATED"/>
    <property type="match status" value="1"/>
</dbReference>
<dbReference type="GO" id="GO:0015627">
    <property type="term" value="C:type II protein secretion system complex"/>
    <property type="evidence" value="ECO:0007669"/>
    <property type="project" value="TreeGrafter"/>
</dbReference>
<dbReference type="GO" id="GO:0009306">
    <property type="term" value="P:protein secretion"/>
    <property type="evidence" value="ECO:0007669"/>
    <property type="project" value="TreeGrafter"/>
</dbReference>
<dbReference type="InterPro" id="IPR050810">
    <property type="entry name" value="Bact_Secretion_Sys_Channel"/>
</dbReference>